<dbReference type="AlphaFoldDB" id="A0A7W7ET83"/>
<keyword evidence="3" id="KW-1185">Reference proteome</keyword>
<evidence type="ECO:0000313" key="3">
    <source>
        <dbReference type="Proteomes" id="UP000538566"/>
    </source>
</evidence>
<proteinExistence type="predicted"/>
<organism evidence="2 3">
    <name type="scientific">Novosphingobium taihuense</name>
    <dbReference type="NCBI Taxonomy" id="260085"/>
    <lineage>
        <taxon>Bacteria</taxon>
        <taxon>Pseudomonadati</taxon>
        <taxon>Pseudomonadota</taxon>
        <taxon>Alphaproteobacteria</taxon>
        <taxon>Sphingomonadales</taxon>
        <taxon>Sphingomonadaceae</taxon>
        <taxon>Novosphingobium</taxon>
    </lineage>
</organism>
<keyword evidence="1" id="KW-0732">Signal</keyword>
<reference evidence="2 3" key="1">
    <citation type="submission" date="2020-08" db="EMBL/GenBank/DDBJ databases">
        <title>Genomic Encyclopedia of Type Strains, Phase IV (KMG-IV): sequencing the most valuable type-strain genomes for metagenomic binning, comparative biology and taxonomic classification.</title>
        <authorList>
            <person name="Goeker M."/>
        </authorList>
    </citation>
    <scope>NUCLEOTIDE SEQUENCE [LARGE SCALE GENOMIC DNA]</scope>
    <source>
        <strain evidence="2 3">DSM 17507</strain>
    </source>
</reference>
<protein>
    <submittedName>
        <fullName evidence="2">SH3-like domain-containing protein</fullName>
    </submittedName>
</protein>
<name>A0A7W7ET83_9SPHN</name>
<evidence type="ECO:0000256" key="1">
    <source>
        <dbReference type="SAM" id="SignalP"/>
    </source>
</evidence>
<sequence>MTKSYARLLAAVIAILVSVAFGPAGTLHAQDTDDGVPYWVSTRKDTANMRVGPGREYRINWTYTRKGVPMKVLRLMGGWRLVEDPDGARGWVLQQFLSRERTGIVKGSITALRENKDGTGRLLWRVAPGVMGKIGDCKAGWCAFDVDGRKGFVRASAVWGAGQP</sequence>
<feature type="signal peptide" evidence="1">
    <location>
        <begin position="1"/>
        <end position="29"/>
    </location>
</feature>
<accession>A0A7W7ET83</accession>
<gene>
    <name evidence="2" type="ORF">GGR37_000817</name>
</gene>
<dbReference type="Proteomes" id="UP000538566">
    <property type="component" value="Unassembled WGS sequence"/>
</dbReference>
<dbReference type="InterPro" id="IPR010466">
    <property type="entry name" value="DUF1058"/>
</dbReference>
<dbReference type="OrthoDB" id="9810773at2"/>
<dbReference type="Gene3D" id="2.30.30.40">
    <property type="entry name" value="SH3 Domains"/>
    <property type="match status" value="1"/>
</dbReference>
<comment type="caution">
    <text evidence="2">The sequence shown here is derived from an EMBL/GenBank/DDBJ whole genome shotgun (WGS) entry which is preliminary data.</text>
</comment>
<feature type="chain" id="PRO_5031128300" evidence="1">
    <location>
        <begin position="30"/>
        <end position="164"/>
    </location>
</feature>
<evidence type="ECO:0000313" key="2">
    <source>
        <dbReference type="EMBL" id="MBB4612571.1"/>
    </source>
</evidence>
<dbReference type="EMBL" id="JACHOA010000001">
    <property type="protein sequence ID" value="MBB4612571.1"/>
    <property type="molecule type" value="Genomic_DNA"/>
</dbReference>
<dbReference type="RefSeq" id="WP_144901354.1">
    <property type="nucleotide sequence ID" value="NZ_JACHOA010000001.1"/>
</dbReference>
<dbReference type="Pfam" id="PF06347">
    <property type="entry name" value="SH3_4"/>
    <property type="match status" value="2"/>
</dbReference>